<evidence type="ECO:0000256" key="1">
    <source>
        <dbReference type="ARBA" id="ARBA00006586"/>
    </source>
</evidence>
<keyword evidence="5" id="KW-0479">Metal-binding</keyword>
<dbReference type="GO" id="GO:0046872">
    <property type="term" value="F:metal ion binding"/>
    <property type="evidence" value="ECO:0007669"/>
    <property type="project" value="UniProtKB-KW"/>
</dbReference>
<dbReference type="InterPro" id="IPR029055">
    <property type="entry name" value="Ntn_hydrolases_N"/>
</dbReference>
<dbReference type="PANTHER" id="PTHR34218">
    <property type="entry name" value="PEPTIDASE S45 PENICILLIN AMIDASE"/>
    <property type="match status" value="1"/>
</dbReference>
<dbReference type="InterPro" id="IPR043147">
    <property type="entry name" value="Penicillin_amidase_A-knob"/>
</dbReference>
<evidence type="ECO:0000256" key="5">
    <source>
        <dbReference type="PIRSR" id="PIRSR001227-2"/>
    </source>
</evidence>
<reference evidence="6 7" key="1">
    <citation type="submission" date="2016-10" db="EMBL/GenBank/DDBJ databases">
        <authorList>
            <person name="de Groot N.N."/>
        </authorList>
    </citation>
    <scope>NUCLEOTIDE SEQUENCE [LARGE SCALE GENOMIC DNA]</scope>
    <source>
        <strain evidence="6 7">CGMCC 1.9109</strain>
    </source>
</reference>
<keyword evidence="4" id="KW-0865">Zymogen</keyword>
<sequence>MIKKIAMSVAALLVLTYLGFWLAAPGSGNPAQYQALAGDYDVRIVRDRYSVPHILGERDVDVAFGLAFAHAEDDFATIQDVVLATRGKLSTLHGPDAAKTDYLIQWMDVWSVVDAGYKSRISQATRDHAEAYAAGLNFYVSENPDGVAPGVLPFTGKDIVAGFTFKTPLFYGFDQVVAKVAEGEYGTGLDKVASLMVTDAPQPELGSQGVAIAPERSGDGATRLLVNSHQPLTGPVTWYEARVKSGEGWDMAGGTFPGSPIILHGTGPTLGWANTVNKPDLVDVYQLTLNPENANQYKLDGEWRDFEIEDATIDVTFWGPIRWTFREPIYRSAHGPVFKTEKGAFAVRWAGMNEMRTLEEMIALNKARSRHDFEAALAMMAMPSINYVYADKAGNIAHYYNAMMPKRPEGVDWSSLVPGDRSDLIWQGYHAFRDIPKTVNPPSGAVFNANNSPFVATDGDGGAQPADYPSTMGVETRMTNRALRLRELLADAEQVYDHTFQRIKYDNIYSFQGEEKSVAFQVWHDVTGLEFEDPALEEARNFLFGWSLDTDASNDHAALGVLTVKPFIMADMRGEPRPDPRQAFEDAVKLLKDNFGRLDVPWGGMNRLVRGRESWPLSGGPDVLRAVYGEWNDDAGHLEATAGDSYIMFVEWGEDGAQHVRTVHNFGSATLDASSPHYADQAPLFASERERILPLDMVALELEKTSERRLGGAGN</sequence>
<keyword evidence="7" id="KW-1185">Reference proteome</keyword>
<name>A0A1G6UMA1_9PROT</name>
<accession>A0A1G6UMA1</accession>
<feature type="binding site" evidence="5">
    <location>
        <position position="280"/>
    </location>
    <ligand>
        <name>Ca(2+)</name>
        <dbReference type="ChEBI" id="CHEBI:29108"/>
    </ligand>
</feature>
<evidence type="ECO:0000256" key="4">
    <source>
        <dbReference type="ARBA" id="ARBA00023145"/>
    </source>
</evidence>
<dbReference type="Pfam" id="PF01804">
    <property type="entry name" value="Penicil_amidase"/>
    <property type="match status" value="1"/>
</dbReference>
<dbReference type="InterPro" id="IPR014395">
    <property type="entry name" value="Pen/GL7ACA/AHL_acylase"/>
</dbReference>
<dbReference type="Gene3D" id="2.30.120.10">
    <property type="match status" value="1"/>
</dbReference>
<dbReference type="PANTHER" id="PTHR34218:SF3">
    <property type="entry name" value="ACYL-HOMOSERINE LACTONE ACYLASE PVDQ"/>
    <property type="match status" value="1"/>
</dbReference>
<dbReference type="RefSeq" id="WP_068307971.1">
    <property type="nucleotide sequence ID" value="NZ_FNAK01000001.1"/>
</dbReference>
<dbReference type="InterPro" id="IPR043146">
    <property type="entry name" value="Penicillin_amidase_N_B-knob"/>
</dbReference>
<evidence type="ECO:0000313" key="7">
    <source>
        <dbReference type="Proteomes" id="UP000183685"/>
    </source>
</evidence>
<keyword evidence="3" id="KW-0378">Hydrolase</keyword>
<dbReference type="GO" id="GO:0017000">
    <property type="term" value="P:antibiotic biosynthetic process"/>
    <property type="evidence" value="ECO:0007669"/>
    <property type="project" value="InterPro"/>
</dbReference>
<keyword evidence="2" id="KW-0732">Signal</keyword>
<comment type="cofactor">
    <cofactor evidence="5">
        <name>Ca(2+)</name>
        <dbReference type="ChEBI" id="CHEBI:29108"/>
    </cofactor>
    <text evidence="5">Binds 1 Ca(2+) ion per dimer.</text>
</comment>
<dbReference type="SUPFAM" id="SSF56235">
    <property type="entry name" value="N-terminal nucleophile aminohydrolases (Ntn hydrolases)"/>
    <property type="match status" value="1"/>
</dbReference>
<dbReference type="Gene3D" id="3.60.20.10">
    <property type="entry name" value="Glutamine Phosphoribosylpyrophosphate, subunit 1, domain 1"/>
    <property type="match status" value="1"/>
</dbReference>
<dbReference type="InterPro" id="IPR002692">
    <property type="entry name" value="S45"/>
</dbReference>
<organism evidence="6 7">
    <name type="scientific">Kordiimonas lacus</name>
    <dbReference type="NCBI Taxonomy" id="637679"/>
    <lineage>
        <taxon>Bacteria</taxon>
        <taxon>Pseudomonadati</taxon>
        <taxon>Pseudomonadota</taxon>
        <taxon>Alphaproteobacteria</taxon>
        <taxon>Kordiimonadales</taxon>
        <taxon>Kordiimonadaceae</taxon>
        <taxon>Kordiimonas</taxon>
    </lineage>
</organism>
<proteinExistence type="inferred from homology"/>
<feature type="binding site" evidence="5">
    <location>
        <position position="282"/>
    </location>
    <ligand>
        <name>Ca(2+)</name>
        <dbReference type="ChEBI" id="CHEBI:29108"/>
    </ligand>
</feature>
<evidence type="ECO:0000256" key="2">
    <source>
        <dbReference type="ARBA" id="ARBA00022729"/>
    </source>
</evidence>
<dbReference type="Gene3D" id="1.10.1400.10">
    <property type="match status" value="1"/>
</dbReference>
<evidence type="ECO:0000256" key="3">
    <source>
        <dbReference type="ARBA" id="ARBA00022801"/>
    </source>
</evidence>
<protein>
    <submittedName>
        <fullName evidence="6">Acyl-homoserine-lactone acylase</fullName>
    </submittedName>
</protein>
<dbReference type="OrthoDB" id="9760084at2"/>
<comment type="similarity">
    <text evidence="1">Belongs to the peptidase S45 family.</text>
</comment>
<evidence type="ECO:0000313" key="6">
    <source>
        <dbReference type="EMBL" id="SDD42419.1"/>
    </source>
</evidence>
<dbReference type="InterPro" id="IPR023343">
    <property type="entry name" value="Penicillin_amidase_dom1"/>
</dbReference>
<feature type="binding site" evidence="5">
    <location>
        <position position="283"/>
    </location>
    <ligand>
        <name>Ca(2+)</name>
        <dbReference type="ChEBI" id="CHEBI:29108"/>
    </ligand>
</feature>
<dbReference type="GO" id="GO:0016811">
    <property type="term" value="F:hydrolase activity, acting on carbon-nitrogen (but not peptide) bonds, in linear amides"/>
    <property type="evidence" value="ECO:0007669"/>
    <property type="project" value="InterPro"/>
</dbReference>
<dbReference type="Proteomes" id="UP000183685">
    <property type="component" value="Unassembled WGS sequence"/>
</dbReference>
<dbReference type="Gene3D" id="1.10.439.10">
    <property type="entry name" value="Penicillin Amidohydrolase, domain 1"/>
    <property type="match status" value="1"/>
</dbReference>
<dbReference type="AlphaFoldDB" id="A0A1G6UMA1"/>
<dbReference type="STRING" id="637679.GCA_001550055_00256"/>
<keyword evidence="5" id="KW-0106">Calcium</keyword>
<dbReference type="EMBL" id="FNAK01000001">
    <property type="protein sequence ID" value="SDD42419.1"/>
    <property type="molecule type" value="Genomic_DNA"/>
</dbReference>
<dbReference type="PIRSF" id="PIRSF001227">
    <property type="entry name" value="Pen_acylase"/>
    <property type="match status" value="1"/>
</dbReference>
<gene>
    <name evidence="6" type="ORF">SAMN04488071_0634</name>
</gene>